<feature type="region of interest" description="Disordered" evidence="1">
    <location>
        <begin position="96"/>
        <end position="115"/>
    </location>
</feature>
<protein>
    <submittedName>
        <fullName evidence="2">Uncharacterized protein</fullName>
    </submittedName>
</protein>
<comment type="caution">
    <text evidence="2">The sequence shown here is derived from an EMBL/GenBank/DDBJ whole genome shotgun (WGS) entry which is preliminary data.</text>
</comment>
<evidence type="ECO:0000313" key="2">
    <source>
        <dbReference type="EMBL" id="KAK9090539.1"/>
    </source>
</evidence>
<reference evidence="2 3" key="1">
    <citation type="submission" date="2024-01" db="EMBL/GenBank/DDBJ databases">
        <title>Genome assemblies of Stephania.</title>
        <authorList>
            <person name="Yang L."/>
        </authorList>
    </citation>
    <scope>NUCLEOTIDE SEQUENCE [LARGE SCALE GENOMIC DNA]</scope>
    <source>
        <strain evidence="2">QJT</strain>
        <tissue evidence="2">Leaf</tissue>
    </source>
</reference>
<sequence length="164" mass="17898">MEPPAGGLDWAGPLQSVHLGVTLEIVAHAVQIKISSCAYQHHSIQFSFLTLQEIRRDKLQQQIKVHHHQISTNKCSICKICGSSWSIYVNPVRSEEMESGSSSHEAEESQDSGIESGISRGVEPGVFSGFVERGLSVPVVFRVCGVCSSQMYLVTRIQSAGSLE</sequence>
<evidence type="ECO:0000313" key="3">
    <source>
        <dbReference type="Proteomes" id="UP001417504"/>
    </source>
</evidence>
<gene>
    <name evidence="2" type="ORF">Sjap_023716</name>
</gene>
<dbReference type="AlphaFoldDB" id="A0AAP0HKS1"/>
<evidence type="ECO:0000256" key="1">
    <source>
        <dbReference type="SAM" id="MobiDB-lite"/>
    </source>
</evidence>
<dbReference type="Proteomes" id="UP001417504">
    <property type="component" value="Unassembled WGS sequence"/>
</dbReference>
<proteinExistence type="predicted"/>
<organism evidence="2 3">
    <name type="scientific">Stephania japonica</name>
    <dbReference type="NCBI Taxonomy" id="461633"/>
    <lineage>
        <taxon>Eukaryota</taxon>
        <taxon>Viridiplantae</taxon>
        <taxon>Streptophyta</taxon>
        <taxon>Embryophyta</taxon>
        <taxon>Tracheophyta</taxon>
        <taxon>Spermatophyta</taxon>
        <taxon>Magnoliopsida</taxon>
        <taxon>Ranunculales</taxon>
        <taxon>Menispermaceae</taxon>
        <taxon>Menispermoideae</taxon>
        <taxon>Cissampelideae</taxon>
        <taxon>Stephania</taxon>
    </lineage>
</organism>
<accession>A0AAP0HKS1</accession>
<dbReference type="EMBL" id="JBBNAE010000010">
    <property type="protein sequence ID" value="KAK9090539.1"/>
    <property type="molecule type" value="Genomic_DNA"/>
</dbReference>
<name>A0AAP0HKS1_9MAGN</name>
<keyword evidence="3" id="KW-1185">Reference proteome</keyword>